<evidence type="ECO:0000313" key="19">
    <source>
        <dbReference type="Proteomes" id="UP001411173"/>
    </source>
</evidence>
<feature type="binding site" evidence="12">
    <location>
        <position position="212"/>
    </location>
    <ligand>
        <name>Ca(2+)</name>
        <dbReference type="ChEBI" id="CHEBI:29108"/>
        <label>1</label>
    </ligand>
</feature>
<feature type="domain" description="TonB-dependent receptor-like beta-barrel" evidence="16">
    <location>
        <begin position="171"/>
        <end position="590"/>
    </location>
</feature>
<dbReference type="InterPro" id="IPR037066">
    <property type="entry name" value="Plug_dom_sf"/>
</dbReference>
<keyword evidence="11 12" id="KW-0998">Cell outer membrane</keyword>
<dbReference type="RefSeq" id="WP_343194487.1">
    <property type="nucleotide sequence ID" value="NZ_JBCIVJ010000016.1"/>
</dbReference>
<dbReference type="PROSITE" id="PS01156">
    <property type="entry name" value="TONB_DEPENDENT_REC_2"/>
    <property type="match status" value="1"/>
</dbReference>
<comment type="similarity">
    <text evidence="12">Belongs to the TonB-dependent receptor family. BtuB (TC 1.B.14.3.1) subfamily.</text>
</comment>
<feature type="binding site" evidence="12">
    <location>
        <position position="247"/>
    </location>
    <ligand>
        <name>Ca(2+)</name>
        <dbReference type="ChEBI" id="CHEBI:29108"/>
        <label>1</label>
    </ligand>
</feature>
<evidence type="ECO:0000256" key="13">
    <source>
        <dbReference type="PROSITE-ProRule" id="PRU01360"/>
    </source>
</evidence>
<evidence type="ECO:0000256" key="4">
    <source>
        <dbReference type="ARBA" id="ARBA00022692"/>
    </source>
</evidence>
<comment type="caution">
    <text evidence="18">The sequence shown here is derived from an EMBL/GenBank/DDBJ whole genome shotgun (WGS) entry which is preliminary data.</text>
</comment>
<evidence type="ECO:0000256" key="11">
    <source>
        <dbReference type="ARBA" id="ARBA00023237"/>
    </source>
</evidence>
<feature type="domain" description="TonB-dependent receptor plug" evidence="17">
    <location>
        <begin position="40"/>
        <end position="146"/>
    </location>
</feature>
<evidence type="ECO:0000256" key="9">
    <source>
        <dbReference type="ARBA" id="ARBA00023114"/>
    </source>
</evidence>
<feature type="binding site" evidence="12">
    <location>
        <position position="85"/>
    </location>
    <ligand>
        <name>cyanocob(III)alamin</name>
        <dbReference type="ChEBI" id="CHEBI:17439"/>
    </ligand>
</feature>
<keyword evidence="4 12" id="KW-0812">Transmembrane</keyword>
<feature type="binding site" evidence="12">
    <location>
        <position position="210"/>
    </location>
    <ligand>
        <name>Ca(2+)</name>
        <dbReference type="ChEBI" id="CHEBI:29108"/>
        <label>1</label>
    </ligand>
</feature>
<dbReference type="NCBIfam" id="TIGR01779">
    <property type="entry name" value="TonB-B12"/>
    <property type="match status" value="1"/>
</dbReference>
<keyword evidence="12" id="KW-0479">Metal-binding</keyword>
<evidence type="ECO:0000256" key="6">
    <source>
        <dbReference type="ARBA" id="ARBA00022837"/>
    </source>
</evidence>
<dbReference type="PANTHER" id="PTHR30069">
    <property type="entry name" value="TONB-DEPENDENT OUTER MEMBRANE RECEPTOR"/>
    <property type="match status" value="1"/>
</dbReference>
<evidence type="ECO:0000256" key="2">
    <source>
        <dbReference type="ARBA" id="ARBA00022448"/>
    </source>
</evidence>
<feature type="binding site" evidence="12">
    <location>
        <position position="210"/>
    </location>
    <ligand>
        <name>Ca(2+)</name>
        <dbReference type="ChEBI" id="CHEBI:29108"/>
        <label>2</label>
    </ligand>
</feature>
<dbReference type="CDD" id="cd01347">
    <property type="entry name" value="ligand_gated_channel"/>
    <property type="match status" value="1"/>
</dbReference>
<keyword evidence="10 12" id="KW-0472">Membrane</keyword>
<feature type="binding site" evidence="12">
    <location>
        <position position="306"/>
    </location>
    <ligand>
        <name>cyanocob(III)alamin</name>
        <dbReference type="ChEBI" id="CHEBI:17439"/>
    </ligand>
</feature>
<dbReference type="InterPro" id="IPR012910">
    <property type="entry name" value="Plug_dom"/>
</dbReference>
<dbReference type="Pfam" id="PF07715">
    <property type="entry name" value="Plug"/>
    <property type="match status" value="1"/>
</dbReference>
<feature type="binding site" evidence="12">
    <location>
        <position position="198"/>
    </location>
    <ligand>
        <name>Ca(2+)</name>
        <dbReference type="ChEBI" id="CHEBI:29108"/>
        <label>1</label>
    </ligand>
</feature>
<keyword evidence="5 12" id="KW-0732">Signal</keyword>
<feature type="signal peptide" evidence="12">
    <location>
        <begin position="1"/>
        <end position="20"/>
    </location>
</feature>
<feature type="short sequence motif" description="TonB box" evidence="12">
    <location>
        <begin position="26"/>
        <end position="33"/>
    </location>
</feature>
<evidence type="ECO:0000259" key="17">
    <source>
        <dbReference type="Pfam" id="PF07715"/>
    </source>
</evidence>
<evidence type="ECO:0000256" key="8">
    <source>
        <dbReference type="ARBA" id="ARBA00023077"/>
    </source>
</evidence>
<keyword evidence="18" id="KW-0675">Receptor</keyword>
<comment type="caution">
    <text evidence="12">Lacks conserved residue(s) required for the propagation of feature annotation.</text>
</comment>
<dbReference type="PANTHER" id="PTHR30069:SF53">
    <property type="entry name" value="COLICIN I RECEPTOR-RELATED"/>
    <property type="match status" value="1"/>
</dbReference>
<accession>A0ABU9V8T0</accession>
<keyword evidence="8 12" id="KW-0798">TonB box</keyword>
<evidence type="ECO:0000256" key="14">
    <source>
        <dbReference type="PROSITE-ProRule" id="PRU10143"/>
    </source>
</evidence>
<comment type="subcellular location">
    <subcellularLocation>
        <location evidence="1 12 13">Cell outer membrane</location>
        <topology evidence="1 12 13">Multi-pass membrane protein</topology>
    </subcellularLocation>
</comment>
<dbReference type="Gene3D" id="2.170.130.10">
    <property type="entry name" value="TonB-dependent receptor, plug domain"/>
    <property type="match status" value="1"/>
</dbReference>
<gene>
    <name evidence="12 18" type="primary">btuB</name>
    <name evidence="18" type="ORF">AAIG39_18920</name>
</gene>
<evidence type="ECO:0000256" key="1">
    <source>
        <dbReference type="ARBA" id="ARBA00004571"/>
    </source>
</evidence>
<evidence type="ECO:0000256" key="12">
    <source>
        <dbReference type="HAMAP-Rule" id="MF_01531"/>
    </source>
</evidence>
<dbReference type="InterPro" id="IPR000531">
    <property type="entry name" value="Beta-barrel_TonB"/>
</dbReference>
<keyword evidence="7 12" id="KW-0406">Ion transport</keyword>
<feature type="binding site" evidence="12">
    <location>
        <position position="258"/>
    </location>
    <ligand>
        <name>Ca(2+)</name>
        <dbReference type="ChEBI" id="CHEBI:29108"/>
        <label>2</label>
    </ligand>
</feature>
<dbReference type="PROSITE" id="PS00430">
    <property type="entry name" value="TONB_DEPENDENT_REC_1"/>
    <property type="match status" value="1"/>
</dbReference>
<keyword evidence="2 12" id="KW-0813">Transport</keyword>
<evidence type="ECO:0000259" key="16">
    <source>
        <dbReference type="Pfam" id="PF00593"/>
    </source>
</evidence>
<sequence precursor="true">MIKKASLLTALSVTAFSGWAQDGNPDSLVVTANRFQQPVNTVLAPTDVVTREDIQRWQSKDLNDVMRRLPGVDIAQYGGIGQSSSLFVRGTEARHVLVLIDGVPMARAGIGNAIDIGQIPVSLVQRIEYIRGPRSAVYGSGAIGGVVNIITMSDDECAQINAGMGSNSYQNYDGAINQRFGDTMVTAAGAYQTTKGFNVQPDSTYADDSDRDGYRNKLFWGGVQHKFNDSISGFFRGYGYSSNTDYDQGSGGYAGGGDESQNYTQSWDTGLNYHSGIYSSQLIANYQHLKNYNYNAQDGRYAASASLDNMEQRYIQWGNNVEVGHGSVSGGVDWKQEKLQSSGTSNTDIYKRDTTGLYLTGQQQIDKVTLEASGREDHDEQFGWHGTWQTAAGWEFVDNYRVTLSYGTGFLAPSLGQQFGAERFGIASNPNLKPEESKQWEAGLEGLTGPLDWRLSTYRYEINNLIDYDNNAYYNVKSATIKGLEWTGNVTTGPVDHHLTLQYIDPRDDETNKVLARRAKQQVKYELTGQIYDLGWNVAYQYLGQRYDNAYDATTYTSHTVKLGGVSVWDIGLSYPMTSHLTVRGKIANLFDKDYETAYGYQTAGREYTLSGSYTF</sequence>
<dbReference type="NCBIfam" id="NF007926">
    <property type="entry name" value="PRK10641.1"/>
    <property type="match status" value="1"/>
</dbReference>
<organism evidence="18 19">
    <name type="scientific">Phytobacter palmae</name>
    <dbReference type="NCBI Taxonomy" id="1855371"/>
    <lineage>
        <taxon>Bacteria</taxon>
        <taxon>Pseudomonadati</taxon>
        <taxon>Pseudomonadota</taxon>
        <taxon>Gammaproteobacteria</taxon>
        <taxon>Enterobacterales</taxon>
        <taxon>Enterobacteriaceae</taxon>
        <taxon>Phytobacter</taxon>
    </lineage>
</organism>
<dbReference type="InterPro" id="IPR010917">
    <property type="entry name" value="TonB_rcpt_CS"/>
</dbReference>
<dbReference type="InterPro" id="IPR036942">
    <property type="entry name" value="Beta-barrel_TonB_sf"/>
</dbReference>
<dbReference type="InterPro" id="IPR010916">
    <property type="entry name" value="TonB_box_CS"/>
</dbReference>
<feature type="binding site" evidence="12">
    <location>
        <position position="517"/>
    </location>
    <ligand>
        <name>cyanocob(III)alamin</name>
        <dbReference type="ChEBI" id="CHEBI:17439"/>
    </ligand>
</feature>
<name>A0ABU9V8T0_9ENTR</name>
<dbReference type="Gene3D" id="2.40.170.20">
    <property type="entry name" value="TonB-dependent receptor, beta-barrel domain"/>
    <property type="match status" value="1"/>
</dbReference>
<dbReference type="HAMAP" id="MF_01531">
    <property type="entry name" value="BtuB"/>
    <property type="match status" value="1"/>
</dbReference>
<dbReference type="Pfam" id="PF00593">
    <property type="entry name" value="TonB_dep_Rec_b-barrel"/>
    <property type="match status" value="1"/>
</dbReference>
<feature type="binding site" evidence="12">
    <location>
        <position position="247"/>
    </location>
    <ligand>
        <name>Ca(2+)</name>
        <dbReference type="ChEBI" id="CHEBI:29108"/>
        <label>2</label>
    </ligand>
</feature>
<keyword evidence="9 12" id="KW-0626">Porin</keyword>
<feature type="short sequence motif" description="TonB box" evidence="14">
    <location>
        <begin position="27"/>
        <end position="33"/>
    </location>
</feature>
<feature type="chain" id="PRO_5044923440" description="Vitamin B12 transporter BtuB" evidence="12">
    <location>
        <begin position="21"/>
        <end position="616"/>
    </location>
</feature>
<feature type="binding site" evidence="12">
    <location>
        <position position="246"/>
    </location>
    <ligand>
        <name>Ca(2+)</name>
        <dbReference type="ChEBI" id="CHEBI:29108"/>
        <label>2</label>
    </ligand>
</feature>
<dbReference type="PROSITE" id="PS52016">
    <property type="entry name" value="TONB_DEPENDENT_REC_3"/>
    <property type="match status" value="1"/>
</dbReference>
<dbReference type="EMBL" id="JBCIVJ010000016">
    <property type="protein sequence ID" value="MEN0581064.1"/>
    <property type="molecule type" value="Genomic_DNA"/>
</dbReference>
<evidence type="ECO:0000256" key="5">
    <source>
        <dbReference type="ARBA" id="ARBA00022729"/>
    </source>
</evidence>
<protein>
    <recommendedName>
        <fullName evidence="12">Vitamin B12 transporter BtuB</fullName>
    </recommendedName>
    <alternativeName>
        <fullName evidence="12">Cobalamin receptor</fullName>
    </alternativeName>
    <alternativeName>
        <fullName evidence="12">Outer membrane cobalamin translocator</fullName>
    </alternativeName>
</protein>
<keyword evidence="19" id="KW-1185">Reference proteome</keyword>
<comment type="function">
    <text evidence="12">Involved in the active translocation of vitamin B12 (cyanocobalamin) across the outer membrane to the periplasmic space. It derives its energy for transport by interacting with the trans-periplasmic membrane protein TonB.</text>
</comment>
<evidence type="ECO:0000256" key="15">
    <source>
        <dbReference type="PROSITE-ProRule" id="PRU10144"/>
    </source>
</evidence>
<evidence type="ECO:0000313" key="18">
    <source>
        <dbReference type="EMBL" id="MEN0581064.1"/>
    </source>
</evidence>
<feature type="short sequence motif" description="TonB C-terminal box" evidence="12 15">
    <location>
        <begin position="599"/>
        <end position="616"/>
    </location>
</feature>
<reference evidence="18 19" key="1">
    <citation type="submission" date="2024-02" db="EMBL/GenBank/DDBJ databases">
        <title>Whole genome of MDR Enterobacteriaceae from southern Thailand.</title>
        <authorList>
            <person name="Surachat K."/>
        </authorList>
    </citation>
    <scope>NUCLEOTIDE SEQUENCE [LARGE SCALE GENOMIC DNA]</scope>
    <source>
        <strain evidence="18 19">PSU_29</strain>
    </source>
</reference>
<proteinExistence type="inferred from homology"/>
<dbReference type="Proteomes" id="UP001411173">
    <property type="component" value="Unassembled WGS sequence"/>
</dbReference>
<dbReference type="InterPro" id="IPR010101">
    <property type="entry name" value="B12_transptr_BtuB"/>
</dbReference>
<dbReference type="InterPro" id="IPR039426">
    <property type="entry name" value="TonB-dep_rcpt-like"/>
</dbReference>
<keyword evidence="6 12" id="KW-0106">Calcium</keyword>
<keyword evidence="3 12" id="KW-1134">Transmembrane beta strand</keyword>
<dbReference type="SUPFAM" id="SSF56935">
    <property type="entry name" value="Porins"/>
    <property type="match status" value="1"/>
</dbReference>
<evidence type="ECO:0000256" key="10">
    <source>
        <dbReference type="ARBA" id="ARBA00023136"/>
    </source>
</evidence>
<feature type="binding site" evidence="12">
    <location>
        <position position="212"/>
    </location>
    <ligand>
        <name>Ca(2+)</name>
        <dbReference type="ChEBI" id="CHEBI:29108"/>
        <label>2</label>
    </ligand>
</feature>
<evidence type="ECO:0000256" key="7">
    <source>
        <dbReference type="ARBA" id="ARBA00023065"/>
    </source>
</evidence>
<evidence type="ECO:0000256" key="3">
    <source>
        <dbReference type="ARBA" id="ARBA00022452"/>
    </source>
</evidence>